<reference evidence="2 3" key="1">
    <citation type="submission" date="2024-03" db="EMBL/GenBank/DDBJ databases">
        <title>Chitinophaga caseinilytica sp. nov., a casein hydrolysing bacterium isolated from forest soil.</title>
        <authorList>
            <person name="Lee D.S."/>
            <person name="Han D.M."/>
            <person name="Baek J.H."/>
            <person name="Choi D.G."/>
            <person name="Jeon J.H."/>
            <person name="Jeon C.O."/>
        </authorList>
    </citation>
    <scope>NUCLEOTIDE SEQUENCE [LARGE SCALE GENOMIC DNA]</scope>
    <source>
        <strain evidence="2 3">KACC 19118</strain>
    </source>
</reference>
<dbReference type="Gene3D" id="2.60.40.1190">
    <property type="match status" value="1"/>
</dbReference>
<feature type="domain" description="Carbohydrate-binding" evidence="1">
    <location>
        <begin position="22"/>
        <end position="173"/>
    </location>
</feature>
<keyword evidence="3" id="KW-1185">Reference proteome</keyword>
<dbReference type="Proteomes" id="UP001449657">
    <property type="component" value="Chromosome"/>
</dbReference>
<dbReference type="RefSeq" id="WP_341841478.1">
    <property type="nucleotide sequence ID" value="NZ_CP149792.1"/>
</dbReference>
<dbReference type="SUPFAM" id="SSF49344">
    <property type="entry name" value="CBD9-like"/>
    <property type="match status" value="1"/>
</dbReference>
<dbReference type="Pfam" id="PF06452">
    <property type="entry name" value="CBM9_1"/>
    <property type="match status" value="1"/>
</dbReference>
<dbReference type="PANTHER" id="PTHR35532:SF5">
    <property type="entry name" value="CARBOHYDRATE-BINDING DOMAIN-CONTAINING PROTEIN"/>
    <property type="match status" value="1"/>
</dbReference>
<dbReference type="CDD" id="cd09620">
    <property type="entry name" value="CBM9_like_3"/>
    <property type="match status" value="1"/>
</dbReference>
<name>A0ABZ2Z7X7_9BACT</name>
<protein>
    <submittedName>
        <fullName evidence="2">Carbohydrate-binding family 9-like protein</fullName>
    </submittedName>
</protein>
<dbReference type="InterPro" id="IPR010502">
    <property type="entry name" value="Carb-bd_dom_fam9"/>
</dbReference>
<gene>
    <name evidence="2" type="ORF">WJU22_01180</name>
</gene>
<accession>A0ABZ2Z7X7</accession>
<evidence type="ECO:0000259" key="1">
    <source>
        <dbReference type="Pfam" id="PF06452"/>
    </source>
</evidence>
<organism evidence="2 3">
    <name type="scientific">Chitinophaga caseinilytica</name>
    <dbReference type="NCBI Taxonomy" id="2267521"/>
    <lineage>
        <taxon>Bacteria</taxon>
        <taxon>Pseudomonadati</taxon>
        <taxon>Bacteroidota</taxon>
        <taxon>Chitinophagia</taxon>
        <taxon>Chitinophagales</taxon>
        <taxon>Chitinophagaceae</taxon>
        <taxon>Chitinophaga</taxon>
    </lineage>
</organism>
<evidence type="ECO:0000313" key="3">
    <source>
        <dbReference type="Proteomes" id="UP001449657"/>
    </source>
</evidence>
<dbReference type="PANTHER" id="PTHR35532">
    <property type="entry name" value="SIMILAR TO POLYHYDROXYALKANOATE DEPOLYMERASE"/>
    <property type="match status" value="1"/>
</dbReference>
<dbReference type="EMBL" id="CP150096">
    <property type="protein sequence ID" value="WZN46796.1"/>
    <property type="molecule type" value="Genomic_DNA"/>
</dbReference>
<evidence type="ECO:0000313" key="2">
    <source>
        <dbReference type="EMBL" id="WZN46796.1"/>
    </source>
</evidence>
<proteinExistence type="predicted"/>
<sequence length="326" mass="38645">MRVFTDTPRHYVCHHIASSMEIDGKDGEEVWKKAMWTDDFIDIEGHRKPAPLHRTRAKMLWDENYLYVFAEMEEPHVWGSLRQRDTIIYADNDFEMFLDPDGNAYEYFEIEVNALNTVMDLLMPRAYRAGGRAILNWDVQGLQTAVHIKGTLNDPRDKDTRWTLEMAIPFRALAAYHTRIVPRDGSTWRVNFSRVQWQHEVEGNTYRKRKGTPEYNWVWSPQGIVDMHAPERWGFLQFTTKSPGEKVLYAEPAWVEAEALLWEVYYRQHRFRRENGKFASTMSELKLDKEKFEVDLESTSRQFSAIIRQGRRTIIIDQEGKLNRYE</sequence>